<organism evidence="2 3">
    <name type="scientific">Talaromyces amestolkiae</name>
    <dbReference type="NCBI Taxonomy" id="1196081"/>
    <lineage>
        <taxon>Eukaryota</taxon>
        <taxon>Fungi</taxon>
        <taxon>Dikarya</taxon>
        <taxon>Ascomycota</taxon>
        <taxon>Pezizomycotina</taxon>
        <taxon>Eurotiomycetes</taxon>
        <taxon>Eurotiomycetidae</taxon>
        <taxon>Eurotiales</taxon>
        <taxon>Trichocomaceae</taxon>
        <taxon>Talaromyces</taxon>
        <taxon>Talaromyces sect. Talaromyces</taxon>
    </lineage>
</organism>
<dbReference type="PANTHER" id="PTHR38886">
    <property type="entry name" value="SESA DOMAIN-CONTAINING PROTEIN"/>
    <property type="match status" value="1"/>
</dbReference>
<accession>A0A364L9B8</accession>
<comment type="caution">
    <text evidence="2">The sequence shown here is derived from an EMBL/GenBank/DDBJ whole genome shotgun (WGS) entry which is preliminary data.</text>
</comment>
<reference evidence="2 3" key="1">
    <citation type="journal article" date="2017" name="Biotechnol. Biofuels">
        <title>Differential beta-glucosidase expression as a function of carbon source availability in Talaromyces amestolkiae: a genomic and proteomic approach.</title>
        <authorList>
            <person name="de Eugenio L.I."/>
            <person name="Mendez-Liter J.A."/>
            <person name="Nieto-Dominguez M."/>
            <person name="Alonso L."/>
            <person name="Gil-Munoz J."/>
            <person name="Barriuso J."/>
            <person name="Prieto A."/>
            <person name="Martinez M.J."/>
        </authorList>
    </citation>
    <scope>NUCLEOTIDE SEQUENCE [LARGE SCALE GENOMIC DNA]</scope>
    <source>
        <strain evidence="2 3">CIB</strain>
    </source>
</reference>
<dbReference type="AlphaFoldDB" id="A0A364L9B8"/>
<dbReference type="PANTHER" id="PTHR38886:SF1">
    <property type="entry name" value="NACHT-NTPASE AND P-LOOP NTPASES N-TERMINAL DOMAIN-CONTAINING PROTEIN"/>
    <property type="match status" value="1"/>
</dbReference>
<sequence length="339" mass="38455">MSFGFAIGDFIAAGQLAWTLYRDCYTVARNAPQEFQLLLGEISTLCNSLKMLEEEVKNEQSTLVRAGEDRVRMVNEMVAGISETLKRLKKVASKYGILGSAGSKAKHIWIKIKWSAEFKSVDSLRSKVAGVPQHGNESAINFGCQSDIADIKSHLQTSQDNNNNSPPLASMVEDEVYKLSLSAELMKNAETLQPWSSISVDKWVQSGKWWLLRSQLEIYAPTKPNDHSVPVSAYTNLIKASWILIDIIDHHPQLTLVTTDTRLEVLLLAAELKQEFRRIHELTLATPDWEIIEQQDLRIWENNTRGPVLQPSKRSQKTKLVQTQTDFWVVRGEQVYFQK</sequence>
<dbReference type="RefSeq" id="XP_040736929.1">
    <property type="nucleotide sequence ID" value="XM_040881231.1"/>
</dbReference>
<evidence type="ECO:0000313" key="3">
    <source>
        <dbReference type="Proteomes" id="UP000249363"/>
    </source>
</evidence>
<keyword evidence="1" id="KW-0175">Coiled coil</keyword>
<dbReference type="Proteomes" id="UP000249363">
    <property type="component" value="Unassembled WGS sequence"/>
</dbReference>
<proteinExistence type="predicted"/>
<protein>
    <recommendedName>
        <fullName evidence="4">Fungal N-terminal domain-containing protein</fullName>
    </recommendedName>
</protein>
<dbReference type="EMBL" id="MIKG01000019">
    <property type="protein sequence ID" value="RAO72415.1"/>
    <property type="molecule type" value="Genomic_DNA"/>
</dbReference>
<evidence type="ECO:0000313" key="2">
    <source>
        <dbReference type="EMBL" id="RAO72415.1"/>
    </source>
</evidence>
<evidence type="ECO:0000256" key="1">
    <source>
        <dbReference type="SAM" id="Coils"/>
    </source>
</evidence>
<dbReference type="STRING" id="1196081.A0A364L9B8"/>
<keyword evidence="3" id="KW-1185">Reference proteome</keyword>
<dbReference type="OrthoDB" id="3045089at2759"/>
<dbReference type="GeneID" id="63797641"/>
<feature type="coiled-coil region" evidence="1">
    <location>
        <begin position="42"/>
        <end position="69"/>
    </location>
</feature>
<evidence type="ECO:0008006" key="4">
    <source>
        <dbReference type="Google" id="ProtNLM"/>
    </source>
</evidence>
<gene>
    <name evidence="2" type="ORF">BHQ10_008427</name>
</gene>
<name>A0A364L9B8_TALAM</name>